<sequence length="1491" mass="168129">MWLKILCFVSVGLAATEHAWKNGNQYQYEIRGRTIAGLHQVENQFAGVVIKGKLQVQPKSDDTINIQVQQLQQADIHANLSDGWSTYLHDHELNYKPLPISEKPFELQFKNGVIDKMYVDKNLPTWEVNILKAFASQFQVDTQGENLKPSKMNQVPTEDQQPIGVYKTIEDTVTGECETIYDVSPLPEYVLQSQPELAPLQHLKGEGQFIDIVKTKNYSNCEQRMAYHFGLTGLTDWEPASNQMGSFLSRSTISRVIISGGLKNYVIQSSVTTNKIVLAPHLYNNQKGIVASRLNFTLEKVAQSSGSPQPVPTPRTIDNLVYEYNAATQEENAQNHHMHRHLKQGDQGMDSSSSSSSSSQENSSSSSSSSEEHQQNISGQNIMNRARRSMKQNIEKRQTGSSSSSSSESDSSSSSSSTSSSEESFWQTRPQLNKAPNAPFMPYFVGYQGNSILASKDINGPDAVYELAQQIGEETYHQYGLASENTLSKFNILVDVIHTMDEGQLQQATQKLYFAYSQASQKSEQDSVKYQAWSTYRDAVAQVGTGPALLAIKQWIKEGKIAGEEAAEVVGVLADTARYPTTEYMDAFFELVKSEEVQQQWHLNTSALISFTDLVRRAQVNKDIAHNRYPVHSFGRLAPKYDRAVVEQYIPYLEQQLKKAVQQGDSPRIQTYIRALGFTTPYDQKAYLASLGKNWQFGVPVRASLNFDLARNKYQAKVQPLDKNRKQKVFEYSNVAYTSKFDILALTPVAEGRDAEQIHVRPVQRIETTVGERSTGFAFDVKAESEQRLMDWATIYKDYTFNAFETQDGVSAIIFGDYDDPIYNNNFTVIYNPQQSTAEYVELSLTYKNKQQEGGSGGRGNAQDNAAIPSSKAPQDEQRQNEFLERAGAGIKDNYAQVIDVAAQFEGQNKAEYVATVGYAWSPVDTKSRYLFYYGQKPAQSGGWSWSSPYQVAWQYETESPNVPLINYQKALSADPTIHISSKINMGENVNSGGEVKIQGKLEQTPERREYVQRHPLSKLCEQQMQEGNYVLPACRNATASANFLDHYQWTVNYQGVPDSFKQYIYQVYSYARYFGYQYVNETFFTPTQQGQVQIEVQFENDLTAANVSIETPALSTEFNNVDVYDWIRPIVVVHPEYEAYDRFGQDVFQAQQYPTCVVDKNQATTFDNRTYALNIGKCWHAMVQPYKRSSYENQQPAEYDEDDFGILVREGSSNQKELVILFGSDIVQVQPSGSSGIVGTVTVNGQKAEFSQESLAQYKKQNGEYFVQIYALPTGEVRLYAPQHGIEVIYYGSAVKLQASNYYRNQVRGLCGTFTGEYSTDFTTPKNCILKDTYEFAASYAIDDGTCEGPAKELHQKAQNSPCYWETVLLGDVVSDREAGRHETRRQHQSNSQRGGMNTMKNDDKCSKLRVKVVQQGGKTCFSLRPQPTCTPKCKATRKMEKKVDFHCVPNSAATKHWMDMINAGTNPDFSQKPANAWFKYNVPERCIPN</sequence>
<keyword evidence="10" id="KW-1185">Reference proteome</keyword>
<dbReference type="SMART" id="SM00638">
    <property type="entry name" value="LPD_N"/>
    <property type="match status" value="1"/>
</dbReference>
<dbReference type="PANTHER" id="PTHR23345">
    <property type="entry name" value="VITELLOGENIN-RELATED"/>
    <property type="match status" value="1"/>
</dbReference>
<dbReference type="SUPFAM" id="SSF48431">
    <property type="entry name" value="Lipovitellin-phosvitin complex, superhelical domain"/>
    <property type="match status" value="1"/>
</dbReference>
<keyword evidence="4" id="KW-0325">Glycoprotein</keyword>
<protein>
    <recommendedName>
        <fullName evidence="11">Vitellogenin</fullName>
    </recommendedName>
</protein>
<dbReference type="InterPro" id="IPR050733">
    <property type="entry name" value="Vitellogenin/Apolipophorin"/>
</dbReference>
<dbReference type="PROSITE" id="PS51233">
    <property type="entry name" value="VWFD"/>
    <property type="match status" value="1"/>
</dbReference>
<dbReference type="InterPro" id="IPR015816">
    <property type="entry name" value="Vitellinogen_b-sht_N"/>
</dbReference>
<feature type="region of interest" description="Disordered" evidence="6">
    <location>
        <begin position="1378"/>
        <end position="1404"/>
    </location>
</feature>
<feature type="compositionally biased region" description="Polar residues" evidence="6">
    <location>
        <begin position="1390"/>
        <end position="1401"/>
    </location>
</feature>
<dbReference type="PANTHER" id="PTHR23345:SF15">
    <property type="entry name" value="VITELLOGENIN 1-RELATED"/>
    <property type="match status" value="1"/>
</dbReference>
<evidence type="ECO:0000259" key="7">
    <source>
        <dbReference type="PROSITE" id="PS51211"/>
    </source>
</evidence>
<dbReference type="Gene3D" id="1.25.10.20">
    <property type="entry name" value="Vitellinogen, superhelical"/>
    <property type="match status" value="1"/>
</dbReference>
<evidence type="ECO:0000256" key="4">
    <source>
        <dbReference type="ARBA" id="ARBA00023180"/>
    </source>
</evidence>
<dbReference type="Pfam" id="PF01347">
    <property type="entry name" value="Vitellogenin_N"/>
    <property type="match status" value="1"/>
</dbReference>
<dbReference type="InterPro" id="IPR015819">
    <property type="entry name" value="Lipid_transp_b-sht_shell"/>
</dbReference>
<evidence type="ECO:0000256" key="2">
    <source>
        <dbReference type="ARBA" id="ARBA00022761"/>
    </source>
</evidence>
<evidence type="ECO:0000313" key="10">
    <source>
        <dbReference type="Proteomes" id="UP001461498"/>
    </source>
</evidence>
<feature type="domain" description="VWFD" evidence="8">
    <location>
        <begin position="1155"/>
        <end position="1349"/>
    </location>
</feature>
<evidence type="ECO:0008006" key="11">
    <source>
        <dbReference type="Google" id="ProtNLM"/>
    </source>
</evidence>
<evidence type="ECO:0000256" key="3">
    <source>
        <dbReference type="ARBA" id="ARBA00023157"/>
    </source>
</evidence>
<dbReference type="Pfam" id="PF00094">
    <property type="entry name" value="VWD"/>
    <property type="match status" value="1"/>
</dbReference>
<evidence type="ECO:0000259" key="8">
    <source>
        <dbReference type="PROSITE" id="PS51233"/>
    </source>
</evidence>
<feature type="compositionally biased region" description="Low complexity" evidence="6">
    <location>
        <begin position="351"/>
        <end position="369"/>
    </location>
</feature>
<evidence type="ECO:0000256" key="1">
    <source>
        <dbReference type="ARBA" id="ARBA00022729"/>
    </source>
</evidence>
<keyword evidence="2" id="KW-0758">Storage protein</keyword>
<accession>A0AAW1CPV5</accession>
<keyword evidence="1" id="KW-0732">Signal</keyword>
<dbReference type="PROSITE" id="PS51211">
    <property type="entry name" value="VITELLOGENIN"/>
    <property type="match status" value="1"/>
</dbReference>
<comment type="caution">
    <text evidence="9">The sequence shown here is derived from an EMBL/GenBank/DDBJ whole genome shotgun (WGS) entry which is preliminary data.</text>
</comment>
<dbReference type="Gene3D" id="2.30.230.10">
    <property type="entry name" value="Lipovitellin, beta-sheet shell regions, chain A"/>
    <property type="match status" value="1"/>
</dbReference>
<gene>
    <name evidence="9" type="ORF">O3M35_002099</name>
</gene>
<organism evidence="9 10">
    <name type="scientific">Rhynocoris fuscipes</name>
    <dbReference type="NCBI Taxonomy" id="488301"/>
    <lineage>
        <taxon>Eukaryota</taxon>
        <taxon>Metazoa</taxon>
        <taxon>Ecdysozoa</taxon>
        <taxon>Arthropoda</taxon>
        <taxon>Hexapoda</taxon>
        <taxon>Insecta</taxon>
        <taxon>Pterygota</taxon>
        <taxon>Neoptera</taxon>
        <taxon>Paraneoptera</taxon>
        <taxon>Hemiptera</taxon>
        <taxon>Heteroptera</taxon>
        <taxon>Panheteroptera</taxon>
        <taxon>Cimicomorpha</taxon>
        <taxon>Reduviidae</taxon>
        <taxon>Harpactorinae</taxon>
        <taxon>Harpactorini</taxon>
        <taxon>Rhynocoris</taxon>
    </lineage>
</organism>
<dbReference type="SUPFAM" id="SSF56968">
    <property type="entry name" value="Lipovitellin-phosvitin complex, beta-sheet shell regions"/>
    <property type="match status" value="2"/>
</dbReference>
<dbReference type="GO" id="GO:0005319">
    <property type="term" value="F:lipid transporter activity"/>
    <property type="evidence" value="ECO:0007669"/>
    <property type="project" value="InterPro"/>
</dbReference>
<dbReference type="SMART" id="SM00216">
    <property type="entry name" value="VWD"/>
    <property type="match status" value="1"/>
</dbReference>
<feature type="compositionally biased region" description="Low complexity" evidence="6">
    <location>
        <begin position="401"/>
        <end position="424"/>
    </location>
</feature>
<evidence type="ECO:0000256" key="5">
    <source>
        <dbReference type="PROSITE-ProRule" id="PRU00557"/>
    </source>
</evidence>
<keyword evidence="3" id="KW-1015">Disulfide bond</keyword>
<reference evidence="9 10" key="1">
    <citation type="submission" date="2022-12" db="EMBL/GenBank/DDBJ databases">
        <title>Chromosome-level genome assembly of true bugs.</title>
        <authorList>
            <person name="Ma L."/>
            <person name="Li H."/>
        </authorList>
    </citation>
    <scope>NUCLEOTIDE SEQUENCE [LARGE SCALE GENOMIC DNA]</scope>
    <source>
        <strain evidence="9">Lab_2022b</strain>
    </source>
</reference>
<dbReference type="InterPro" id="IPR011030">
    <property type="entry name" value="Lipovitellin_superhlx_dom"/>
</dbReference>
<name>A0AAW1CPV5_9HEMI</name>
<dbReference type="InterPro" id="IPR001846">
    <property type="entry name" value="VWF_type-D"/>
</dbReference>
<feature type="region of interest" description="Disordered" evidence="6">
    <location>
        <begin position="332"/>
        <end position="428"/>
    </location>
</feature>
<comment type="caution">
    <text evidence="5">Lacks conserved residue(s) required for the propagation of feature annotation.</text>
</comment>
<feature type="region of interest" description="Disordered" evidence="6">
    <location>
        <begin position="851"/>
        <end position="880"/>
    </location>
</feature>
<dbReference type="Proteomes" id="UP001461498">
    <property type="component" value="Unassembled WGS sequence"/>
</dbReference>
<proteinExistence type="predicted"/>
<evidence type="ECO:0000256" key="6">
    <source>
        <dbReference type="SAM" id="MobiDB-lite"/>
    </source>
</evidence>
<dbReference type="EMBL" id="JAPXFL010000010">
    <property type="protein sequence ID" value="KAK9500938.1"/>
    <property type="molecule type" value="Genomic_DNA"/>
</dbReference>
<feature type="domain" description="Vitellogenin" evidence="7">
    <location>
        <begin position="20"/>
        <end position="677"/>
    </location>
</feature>
<dbReference type="InterPro" id="IPR001747">
    <property type="entry name" value="Vitellogenin_N"/>
</dbReference>
<evidence type="ECO:0000313" key="9">
    <source>
        <dbReference type="EMBL" id="KAK9500938.1"/>
    </source>
</evidence>